<evidence type="ECO:0000313" key="4">
    <source>
        <dbReference type="Proteomes" id="UP001333110"/>
    </source>
</evidence>
<gene>
    <name evidence="3" type="ORF">QYF61_010691</name>
</gene>
<sequence>MDLPSNDSHTPYDYSSMACWGSALYCTTPRDNWKDLLGSIPNYLLLMDPEVQVEECKHLCAPPSSDLYSAISSMCHGPVASQASLILWKKIALANTTGIQYKRDMELLKRLQQKAMKMMKELEHLSYEERMRDLGLVVLRGCGVSILRNIQKPPGCGCGQLALGGPDTARVLDQMTSRAFFGGGKVSGWNGCQLCANGDHFAVTMSLGSRVLLVFSLGQVVLEQTQGQPHRRPRANTTMATRKGRGFTGMLAVNEGKSNEVRKSQVGDIMDRSKCTGTPNCSGSFYQSYEQSCYPGKHSLHNAGISVIELCSGDCSLGTPMTFSHSSSPIDNKTLKETTLTPQEWNGWPEVHQTVGQSAEARLACQLQAEYTHLREGASLNGSKGKVHLEGKASSPWRRLSHLSSSEIQLWCCAVRVDVCRPIHASALSVGKVERGVTRIGEKDSSSKLGLKRLRERQKSLEKAENQS</sequence>
<evidence type="ECO:0000256" key="1">
    <source>
        <dbReference type="SAM" id="Coils"/>
    </source>
</evidence>
<feature type="coiled-coil region" evidence="1">
    <location>
        <begin position="101"/>
        <end position="128"/>
    </location>
</feature>
<feature type="compositionally biased region" description="Basic and acidic residues" evidence="2">
    <location>
        <begin position="457"/>
        <end position="468"/>
    </location>
</feature>
<dbReference type="EMBL" id="JAUNZN010000002">
    <property type="protein sequence ID" value="KAK4826682.1"/>
    <property type="molecule type" value="Genomic_DNA"/>
</dbReference>
<name>A0AAN7S351_MYCAM</name>
<organism evidence="3 4">
    <name type="scientific">Mycteria americana</name>
    <name type="common">Wood stork</name>
    <dbReference type="NCBI Taxonomy" id="33587"/>
    <lineage>
        <taxon>Eukaryota</taxon>
        <taxon>Metazoa</taxon>
        <taxon>Chordata</taxon>
        <taxon>Craniata</taxon>
        <taxon>Vertebrata</taxon>
        <taxon>Euteleostomi</taxon>
        <taxon>Archelosauria</taxon>
        <taxon>Archosauria</taxon>
        <taxon>Dinosauria</taxon>
        <taxon>Saurischia</taxon>
        <taxon>Theropoda</taxon>
        <taxon>Coelurosauria</taxon>
        <taxon>Aves</taxon>
        <taxon>Neognathae</taxon>
        <taxon>Neoaves</taxon>
        <taxon>Aequornithes</taxon>
        <taxon>Ciconiiformes</taxon>
        <taxon>Ciconiidae</taxon>
        <taxon>Mycteria</taxon>
    </lineage>
</organism>
<evidence type="ECO:0000313" key="3">
    <source>
        <dbReference type="EMBL" id="KAK4826682.1"/>
    </source>
</evidence>
<dbReference type="Proteomes" id="UP001333110">
    <property type="component" value="Unassembled WGS sequence"/>
</dbReference>
<keyword evidence="4" id="KW-1185">Reference proteome</keyword>
<accession>A0AAN7S351</accession>
<feature type="region of interest" description="Disordered" evidence="2">
    <location>
        <begin position="441"/>
        <end position="468"/>
    </location>
</feature>
<reference evidence="3 4" key="1">
    <citation type="journal article" date="2023" name="J. Hered.">
        <title>Chromosome-level genome of the wood stork (Mycteria americana) provides insight into avian chromosome evolution.</title>
        <authorList>
            <person name="Flamio R. Jr."/>
            <person name="Ramstad K.M."/>
        </authorList>
    </citation>
    <scope>NUCLEOTIDE SEQUENCE [LARGE SCALE GENOMIC DNA]</scope>
    <source>
        <strain evidence="3">JAX WOST 10</strain>
    </source>
</reference>
<proteinExistence type="predicted"/>
<protein>
    <submittedName>
        <fullName evidence="3">Uncharacterized protein</fullName>
    </submittedName>
</protein>
<comment type="caution">
    <text evidence="3">The sequence shown here is derived from an EMBL/GenBank/DDBJ whole genome shotgun (WGS) entry which is preliminary data.</text>
</comment>
<dbReference type="AlphaFoldDB" id="A0AAN7S351"/>
<evidence type="ECO:0000256" key="2">
    <source>
        <dbReference type="SAM" id="MobiDB-lite"/>
    </source>
</evidence>
<keyword evidence="1" id="KW-0175">Coiled coil</keyword>